<dbReference type="OrthoDB" id="4519042at2"/>
<name>A0A845AWG5_9SPHN</name>
<gene>
    <name evidence="3" type="ORF">GRI94_02830</name>
    <name evidence="4" type="ORF">GRI94_16920</name>
</gene>
<dbReference type="Gene3D" id="3.30.420.240">
    <property type="match status" value="1"/>
</dbReference>
<feature type="domain" description="Terminase large subunit gp17-like C-terminal" evidence="2">
    <location>
        <begin position="280"/>
        <end position="428"/>
    </location>
</feature>
<keyword evidence="4" id="KW-0067">ATP-binding</keyword>
<dbReference type="GO" id="GO:0005524">
    <property type="term" value="F:ATP binding"/>
    <property type="evidence" value="ECO:0007669"/>
    <property type="project" value="UniProtKB-KW"/>
</dbReference>
<dbReference type="Gene3D" id="3.40.50.300">
    <property type="entry name" value="P-loop containing nucleotide triphosphate hydrolases"/>
    <property type="match status" value="1"/>
</dbReference>
<organism evidence="4 5">
    <name type="scientific">Parerythrobacter jejuensis</name>
    <dbReference type="NCBI Taxonomy" id="795812"/>
    <lineage>
        <taxon>Bacteria</taxon>
        <taxon>Pseudomonadati</taxon>
        <taxon>Pseudomonadota</taxon>
        <taxon>Alphaproteobacteria</taxon>
        <taxon>Sphingomonadales</taxon>
        <taxon>Erythrobacteraceae</taxon>
        <taxon>Parerythrobacter</taxon>
    </lineage>
</organism>
<evidence type="ECO:0000313" key="3">
    <source>
        <dbReference type="EMBL" id="MXP30753.1"/>
    </source>
</evidence>
<dbReference type="Pfam" id="PF17289">
    <property type="entry name" value="Terminase_6C"/>
    <property type="match status" value="1"/>
</dbReference>
<keyword evidence="5" id="KW-1185">Reference proteome</keyword>
<dbReference type="EMBL" id="WTYE01000001">
    <property type="protein sequence ID" value="MXP30753.1"/>
    <property type="molecule type" value="Genomic_DNA"/>
</dbReference>
<dbReference type="Proteomes" id="UP000446786">
    <property type="component" value="Unassembled WGS sequence"/>
</dbReference>
<reference evidence="4 5" key="1">
    <citation type="submission" date="2019-12" db="EMBL/GenBank/DDBJ databases">
        <title>Genomic-based taxomic classification of the family Erythrobacteraceae.</title>
        <authorList>
            <person name="Xu L."/>
        </authorList>
    </citation>
    <scope>NUCLEOTIDE SEQUENCE [LARGE SCALE GENOMIC DNA]</scope>
    <source>
        <strain evidence="4 5">JCM 16677</strain>
    </source>
</reference>
<dbReference type="EMBL" id="WTYE01000001">
    <property type="protein sequence ID" value="MXP33513.1"/>
    <property type="molecule type" value="Genomic_DNA"/>
</dbReference>
<dbReference type="AlphaFoldDB" id="A0A845AWG5"/>
<dbReference type="InterPro" id="IPR027417">
    <property type="entry name" value="P-loop_NTPase"/>
</dbReference>
<keyword evidence="1" id="KW-1188">Viral release from host cell</keyword>
<dbReference type="RefSeq" id="WP_160778267.1">
    <property type="nucleotide sequence ID" value="NZ_BAAAZF010000001.1"/>
</dbReference>
<proteinExistence type="predicted"/>
<evidence type="ECO:0000256" key="1">
    <source>
        <dbReference type="ARBA" id="ARBA00022612"/>
    </source>
</evidence>
<evidence type="ECO:0000313" key="4">
    <source>
        <dbReference type="EMBL" id="MXP33513.1"/>
    </source>
</evidence>
<keyword evidence="4" id="KW-0547">Nucleotide-binding</keyword>
<sequence>MTDEFAFLLQTTAKERQQIATGLDRRDANDAARYWDDHFRLFAHDGQSPPAGAWRVWMVMGGRGFGKTRAGAEYIRSIAEGDPSARIALVGASLGEVRSVMVEGESGLIACCAPQERPDFEPSLHRLRWPNGAQAHLYSAAEPESLRGPQHSHAWCDEIGKWNAAHDRANRCWDNLTLGLRLGSDQRVVATTTPRNTALIRRLLESNDTVTTGGASAANALNLPKAFLLAMEREYGQTLLGRQELGGEMIDEVEGALWSRDLLERCRTESGATAMTRIVIGVDPPASASGDACGIVVAALLPNGTGRVLADCSVEKASPERWARAVASAAQIWQADRIVAEANQGGAMVGSVLRAADIALPVKLVHASRGKAARAEPVAALYEAGRVQHAGLFAKLEDELCGLMAGGGYEGPGRSPDRADALVWALSELMLGRSSEPRVINI</sequence>
<protein>
    <submittedName>
        <fullName evidence="4">ATP-binding protein</fullName>
    </submittedName>
</protein>
<dbReference type="Pfam" id="PF03237">
    <property type="entry name" value="Terminase_6N"/>
    <property type="match status" value="1"/>
</dbReference>
<evidence type="ECO:0000259" key="2">
    <source>
        <dbReference type="Pfam" id="PF17289"/>
    </source>
</evidence>
<comment type="caution">
    <text evidence="4">The sequence shown here is derived from an EMBL/GenBank/DDBJ whole genome shotgun (WGS) entry which is preliminary data.</text>
</comment>
<evidence type="ECO:0000313" key="5">
    <source>
        <dbReference type="Proteomes" id="UP000446786"/>
    </source>
</evidence>
<dbReference type="InterPro" id="IPR035421">
    <property type="entry name" value="Terminase_6C"/>
</dbReference>
<accession>A0A845AWG5</accession>